<sequence length="124" mass="13905">MEDRSINRPAITAASEPSRPAASERQLTGGAGLGGGDNLEQDGNVRSRRGECSYHSMTSCFRAINICNGRDDEDLTERLEDKYWRSFRFITERSQEYNSSARAAVVHDRALHWPSTETLTPQLT</sequence>
<name>A0ACC2GM84_DALPE</name>
<keyword evidence="2" id="KW-1185">Reference proteome</keyword>
<gene>
    <name evidence="1" type="ORF">DPEC_G00137600</name>
</gene>
<protein>
    <submittedName>
        <fullName evidence="1">Uncharacterized protein</fullName>
    </submittedName>
</protein>
<evidence type="ECO:0000313" key="2">
    <source>
        <dbReference type="Proteomes" id="UP001157502"/>
    </source>
</evidence>
<reference evidence="1" key="1">
    <citation type="submission" date="2021-05" db="EMBL/GenBank/DDBJ databases">
        <authorList>
            <person name="Pan Q."/>
            <person name="Jouanno E."/>
            <person name="Zahm M."/>
            <person name="Klopp C."/>
            <person name="Cabau C."/>
            <person name="Louis A."/>
            <person name="Berthelot C."/>
            <person name="Parey E."/>
            <person name="Roest Crollius H."/>
            <person name="Montfort J."/>
            <person name="Robinson-Rechavi M."/>
            <person name="Bouchez O."/>
            <person name="Lampietro C."/>
            <person name="Lopez Roques C."/>
            <person name="Donnadieu C."/>
            <person name="Postlethwait J."/>
            <person name="Bobe J."/>
            <person name="Dillon D."/>
            <person name="Chandos A."/>
            <person name="von Hippel F."/>
            <person name="Guiguen Y."/>
        </authorList>
    </citation>
    <scope>NUCLEOTIDE SEQUENCE</scope>
    <source>
        <strain evidence="1">YG-Jan2019</strain>
    </source>
</reference>
<organism evidence="1 2">
    <name type="scientific">Dallia pectoralis</name>
    <name type="common">Alaska blackfish</name>
    <dbReference type="NCBI Taxonomy" id="75939"/>
    <lineage>
        <taxon>Eukaryota</taxon>
        <taxon>Metazoa</taxon>
        <taxon>Chordata</taxon>
        <taxon>Craniata</taxon>
        <taxon>Vertebrata</taxon>
        <taxon>Euteleostomi</taxon>
        <taxon>Actinopterygii</taxon>
        <taxon>Neopterygii</taxon>
        <taxon>Teleostei</taxon>
        <taxon>Protacanthopterygii</taxon>
        <taxon>Esociformes</taxon>
        <taxon>Umbridae</taxon>
        <taxon>Dallia</taxon>
    </lineage>
</organism>
<proteinExistence type="predicted"/>
<comment type="caution">
    <text evidence="1">The sequence shown here is derived from an EMBL/GenBank/DDBJ whole genome shotgun (WGS) entry which is preliminary data.</text>
</comment>
<accession>A0ACC2GM84</accession>
<evidence type="ECO:0000313" key="1">
    <source>
        <dbReference type="EMBL" id="KAJ8004565.1"/>
    </source>
</evidence>
<dbReference type="EMBL" id="CM055738">
    <property type="protein sequence ID" value="KAJ8004565.1"/>
    <property type="molecule type" value="Genomic_DNA"/>
</dbReference>
<dbReference type="Proteomes" id="UP001157502">
    <property type="component" value="Chromosome 11"/>
</dbReference>